<evidence type="ECO:0008006" key="3">
    <source>
        <dbReference type="Google" id="ProtNLM"/>
    </source>
</evidence>
<name>A0AAN6N5D7_9PEZI</name>
<dbReference type="Proteomes" id="UP001303473">
    <property type="component" value="Unassembled WGS sequence"/>
</dbReference>
<sequence>MSHNKSGYWISNRPTPAILLEYVKGKSLHDLSPKELNSSRLLKELQAMYDMLTKNRIVHRDLQLHKFFRVGQKIVALNFEFSHFLPSDVINELKLKDLKDLIAPKAAVKDTLVLY</sequence>
<dbReference type="EMBL" id="MU853837">
    <property type="protein sequence ID" value="KAK3938078.1"/>
    <property type="molecule type" value="Genomic_DNA"/>
</dbReference>
<dbReference type="AlphaFoldDB" id="A0AAN6N5D7"/>
<proteinExistence type="predicted"/>
<evidence type="ECO:0000313" key="2">
    <source>
        <dbReference type="Proteomes" id="UP001303473"/>
    </source>
</evidence>
<accession>A0AAN6N5D7</accession>
<dbReference type="InterPro" id="IPR011009">
    <property type="entry name" value="Kinase-like_dom_sf"/>
</dbReference>
<organism evidence="1 2">
    <name type="scientific">Diplogelasinospora grovesii</name>
    <dbReference type="NCBI Taxonomy" id="303347"/>
    <lineage>
        <taxon>Eukaryota</taxon>
        <taxon>Fungi</taxon>
        <taxon>Dikarya</taxon>
        <taxon>Ascomycota</taxon>
        <taxon>Pezizomycotina</taxon>
        <taxon>Sordariomycetes</taxon>
        <taxon>Sordariomycetidae</taxon>
        <taxon>Sordariales</taxon>
        <taxon>Diplogelasinosporaceae</taxon>
        <taxon>Diplogelasinospora</taxon>
    </lineage>
</organism>
<reference evidence="2" key="1">
    <citation type="journal article" date="2023" name="Mol. Phylogenet. Evol.">
        <title>Genome-scale phylogeny and comparative genomics of the fungal order Sordariales.</title>
        <authorList>
            <person name="Hensen N."/>
            <person name="Bonometti L."/>
            <person name="Westerberg I."/>
            <person name="Brannstrom I.O."/>
            <person name="Guillou S."/>
            <person name="Cros-Aarteil S."/>
            <person name="Calhoun S."/>
            <person name="Haridas S."/>
            <person name="Kuo A."/>
            <person name="Mondo S."/>
            <person name="Pangilinan J."/>
            <person name="Riley R."/>
            <person name="LaButti K."/>
            <person name="Andreopoulos B."/>
            <person name="Lipzen A."/>
            <person name="Chen C."/>
            <person name="Yan M."/>
            <person name="Daum C."/>
            <person name="Ng V."/>
            <person name="Clum A."/>
            <person name="Steindorff A."/>
            <person name="Ohm R.A."/>
            <person name="Martin F."/>
            <person name="Silar P."/>
            <person name="Natvig D.O."/>
            <person name="Lalanne C."/>
            <person name="Gautier V."/>
            <person name="Ament-Velasquez S.L."/>
            <person name="Kruys A."/>
            <person name="Hutchinson M.I."/>
            <person name="Powell A.J."/>
            <person name="Barry K."/>
            <person name="Miller A.N."/>
            <person name="Grigoriev I.V."/>
            <person name="Debuchy R."/>
            <person name="Gladieux P."/>
            <person name="Hiltunen Thoren M."/>
            <person name="Johannesson H."/>
        </authorList>
    </citation>
    <scope>NUCLEOTIDE SEQUENCE [LARGE SCALE GENOMIC DNA]</scope>
    <source>
        <strain evidence="2">CBS 340.73</strain>
    </source>
</reference>
<dbReference type="SUPFAM" id="SSF56112">
    <property type="entry name" value="Protein kinase-like (PK-like)"/>
    <property type="match status" value="1"/>
</dbReference>
<gene>
    <name evidence="1" type="ORF">QBC46DRAFT_410504</name>
</gene>
<keyword evidence="2" id="KW-1185">Reference proteome</keyword>
<protein>
    <recommendedName>
        <fullName evidence="3">Protein kinase domain-containing protein</fullName>
    </recommendedName>
</protein>
<comment type="caution">
    <text evidence="1">The sequence shown here is derived from an EMBL/GenBank/DDBJ whole genome shotgun (WGS) entry which is preliminary data.</text>
</comment>
<evidence type="ECO:0000313" key="1">
    <source>
        <dbReference type="EMBL" id="KAK3938078.1"/>
    </source>
</evidence>